<evidence type="ECO:0000256" key="3">
    <source>
        <dbReference type="SAM" id="MobiDB-lite"/>
    </source>
</evidence>
<feature type="transmembrane region" description="Helical" evidence="4">
    <location>
        <begin position="39"/>
        <end position="56"/>
    </location>
</feature>
<keyword evidence="4" id="KW-0472">Membrane</keyword>
<dbReference type="SMART" id="SM00155">
    <property type="entry name" value="PLDc"/>
    <property type="match status" value="2"/>
</dbReference>
<dbReference type="PROSITE" id="PS00379">
    <property type="entry name" value="CDP_ALCOHOL_P_TRANSF"/>
    <property type="match status" value="1"/>
</dbReference>
<comment type="caution">
    <text evidence="7">The sequence shown here is derived from an EMBL/GenBank/DDBJ whole genome shotgun (WGS) entry which is preliminary data.</text>
</comment>
<dbReference type="AlphaFoldDB" id="A0A4R3J5I6"/>
<dbReference type="PROSITE" id="PS50035">
    <property type="entry name" value="PLD"/>
    <property type="match status" value="2"/>
</dbReference>
<dbReference type="GO" id="GO:0016020">
    <property type="term" value="C:membrane"/>
    <property type="evidence" value="ECO:0007669"/>
    <property type="project" value="InterPro"/>
</dbReference>
<feature type="transmembrane region" description="Helical" evidence="4">
    <location>
        <begin position="155"/>
        <end position="176"/>
    </location>
</feature>
<dbReference type="PANTHER" id="PTHR21248">
    <property type="entry name" value="CARDIOLIPIN SYNTHASE"/>
    <property type="match status" value="1"/>
</dbReference>
<dbReference type="RefSeq" id="WP_116441319.1">
    <property type="nucleotide sequence ID" value="NZ_BHEO01000002.1"/>
</dbReference>
<feature type="domain" description="PLD phosphodiesterase" evidence="5">
    <location>
        <begin position="378"/>
        <end position="400"/>
    </location>
</feature>
<keyword evidence="4" id="KW-0812">Transmembrane</keyword>
<dbReference type="CDD" id="cd09113">
    <property type="entry name" value="PLDc_ymdC_like_2"/>
    <property type="match status" value="1"/>
</dbReference>
<dbReference type="GO" id="GO:0032049">
    <property type="term" value="P:cardiolipin biosynthetic process"/>
    <property type="evidence" value="ECO:0007669"/>
    <property type="project" value="UniProtKB-ARBA"/>
</dbReference>
<evidence type="ECO:0000313" key="6">
    <source>
        <dbReference type="EMBL" id="GBU04430.1"/>
    </source>
</evidence>
<reference evidence="6 9" key="1">
    <citation type="journal article" date="2018" name="Int. J. Syst. Evol. Microbiol.">
        <title>Draft Genome Sequence of Faecalimonas umbilicata JCM 30896T, an Acetate-Producing Bacterium Isolated from Human Feces.</title>
        <authorList>
            <person name="Sakamoto M."/>
            <person name="Ikeyama N."/>
            <person name="Yuki M."/>
            <person name="Ohkuma M."/>
        </authorList>
    </citation>
    <scope>NUCLEOTIDE SEQUENCE [LARGE SCALE GENOMIC DNA]</scope>
    <source>
        <strain evidence="6 9">EGH7</strain>
    </source>
</reference>
<evidence type="ECO:0000259" key="5">
    <source>
        <dbReference type="PROSITE" id="PS50035"/>
    </source>
</evidence>
<dbReference type="InterPro" id="IPR025202">
    <property type="entry name" value="PLD-like_dom"/>
</dbReference>
<reference evidence="7 8" key="2">
    <citation type="submission" date="2019-03" db="EMBL/GenBank/DDBJ databases">
        <title>Genomic Encyclopedia of Type Strains, Phase IV (KMG-IV): sequencing the most valuable type-strain genomes for metagenomic binning, comparative biology and taxonomic classification.</title>
        <authorList>
            <person name="Goeker M."/>
        </authorList>
    </citation>
    <scope>NUCLEOTIDE SEQUENCE [LARGE SCALE GENOMIC DNA]</scope>
    <source>
        <strain evidence="7 8">DSM 103426</strain>
    </source>
</reference>
<dbReference type="InterPro" id="IPR000462">
    <property type="entry name" value="CDP-OH_P_trans"/>
</dbReference>
<feature type="transmembrane region" description="Helical" evidence="4">
    <location>
        <begin position="12"/>
        <end position="32"/>
    </location>
</feature>
<keyword evidence="4" id="KW-1133">Transmembrane helix</keyword>
<keyword evidence="1 2" id="KW-0808">Transferase</keyword>
<feature type="transmembrane region" description="Helical" evidence="4">
    <location>
        <begin position="96"/>
        <end position="119"/>
    </location>
</feature>
<dbReference type="SUPFAM" id="SSF56024">
    <property type="entry name" value="Phospholipase D/nuclease"/>
    <property type="match status" value="2"/>
</dbReference>
<dbReference type="Proteomes" id="UP000702954">
    <property type="component" value="Unassembled WGS sequence"/>
</dbReference>
<name>A0A4R3J5I6_9FIRM</name>
<feature type="domain" description="PLD phosphodiesterase" evidence="5">
    <location>
        <begin position="596"/>
        <end position="623"/>
    </location>
</feature>
<dbReference type="InterPro" id="IPR048254">
    <property type="entry name" value="CDP_ALCOHOL_P_TRANSF_CS"/>
</dbReference>
<evidence type="ECO:0000313" key="8">
    <source>
        <dbReference type="Proteomes" id="UP000294613"/>
    </source>
</evidence>
<dbReference type="InterPro" id="IPR043130">
    <property type="entry name" value="CDP-OH_PTrfase_TM_dom"/>
</dbReference>
<proteinExistence type="inferred from homology"/>
<comment type="similarity">
    <text evidence="2">Belongs to the CDP-alcohol phosphatidyltransferase class-I family.</text>
</comment>
<dbReference type="Gene3D" id="1.20.120.1760">
    <property type="match status" value="1"/>
</dbReference>
<dbReference type="Pfam" id="PF13091">
    <property type="entry name" value="PLDc_2"/>
    <property type="match status" value="2"/>
</dbReference>
<protein>
    <submittedName>
        <fullName evidence="7">CDP-diacylglycerol--glycerol-3-phosphate 3-phosphatidyltransferase</fullName>
    </submittedName>
</protein>
<dbReference type="PANTHER" id="PTHR21248:SF12">
    <property type="entry name" value="CARDIOLIPIN SYNTHASE C"/>
    <property type="match status" value="1"/>
</dbReference>
<dbReference type="EMBL" id="SLZV01000042">
    <property type="protein sequence ID" value="TCS60514.1"/>
    <property type="molecule type" value="Genomic_DNA"/>
</dbReference>
<feature type="transmembrane region" description="Helical" evidence="4">
    <location>
        <begin position="131"/>
        <end position="149"/>
    </location>
</feature>
<sequence length="696" mass="80299">MKERVLKEYFSIPNLMGYFRILLIPVYLFLYIRAETTEEYYMAAVVLLVSFLTDLFDGKIARRFDMVTEFGKILDPVADKLTQGAMAISFSYKYPAMGILLFVFLGKECLMAILGLYMMKKNYRMDGAQKHGKVCTAVLDLVMILVLILPGMSILIVNVLAGIAIIVMLSSLALYLKMYWKVWKSIAGGNQKKKIENASEKEKEDKKKQEANIQEREEGESKKKGRRGRMWKIILTVCIIVVIIAVVLIPYLKQPKITEETKKNFSAEKFYGESASGERAKIIPENGEALEERIRMISQAKEEIILSTYDIKADISGKQVLAALLDAADRGVKVSIVTDGVPYVTSIWGNPYFLALAGQENVEIKIYNPLRFWQPWKLMGRLHDKYLIVDRSMYILGGRNTYDFFLGDQPGYQNYDWDILVCVPEGKKDTSLEQVRDYFSSVWKISDCKLYGKSPIWKWNPSVKTAEGELRRRYKEIAKEHPDWIMEKDYTEETVEVKKMTLLSNPTHVYAKEPVVFYEMTELMKQADHEVLFHTPYIICNDWMMRQLVEVCEGEKEIRMMTNSVANNGNPFGAMDYRRNRGKIIDTGVQIMEYDDGVSYHGKCFTIDGRLTGIGSFNWDMRSAYLDTELMLVADSEELTRQMNQAMAKYEEKALKVVDESRYDLKEGQKPRKLSDKKAFRIKVLDIFGSWARFLM</sequence>
<keyword evidence="9" id="KW-1185">Reference proteome</keyword>
<evidence type="ECO:0000256" key="1">
    <source>
        <dbReference type="ARBA" id="ARBA00022679"/>
    </source>
</evidence>
<dbReference type="EMBL" id="BHEO01000002">
    <property type="protein sequence ID" value="GBU04430.1"/>
    <property type="molecule type" value="Genomic_DNA"/>
</dbReference>
<evidence type="ECO:0000313" key="7">
    <source>
        <dbReference type="EMBL" id="TCS60514.1"/>
    </source>
</evidence>
<dbReference type="Proteomes" id="UP000294613">
    <property type="component" value="Unassembled WGS sequence"/>
</dbReference>
<evidence type="ECO:0000256" key="2">
    <source>
        <dbReference type="RuleBase" id="RU003750"/>
    </source>
</evidence>
<dbReference type="InterPro" id="IPR001736">
    <property type="entry name" value="PLipase_D/transphosphatidylase"/>
</dbReference>
<dbReference type="Gene3D" id="3.30.870.10">
    <property type="entry name" value="Endonuclease Chain A"/>
    <property type="match status" value="2"/>
</dbReference>
<organism evidence="7 8">
    <name type="scientific">Faecalimonas umbilicata</name>
    <dbReference type="NCBI Taxonomy" id="1912855"/>
    <lineage>
        <taxon>Bacteria</taxon>
        <taxon>Bacillati</taxon>
        <taxon>Bacillota</taxon>
        <taxon>Clostridia</taxon>
        <taxon>Lachnospirales</taxon>
        <taxon>Lachnospiraceae</taxon>
        <taxon>Faecalimonas</taxon>
    </lineage>
</organism>
<accession>A0A4R3J5I6</accession>
<dbReference type="GO" id="GO:0030572">
    <property type="term" value="F:phosphatidyltransferase activity"/>
    <property type="evidence" value="ECO:0007669"/>
    <property type="project" value="UniProtKB-ARBA"/>
</dbReference>
<evidence type="ECO:0000256" key="4">
    <source>
        <dbReference type="SAM" id="Phobius"/>
    </source>
</evidence>
<evidence type="ECO:0000313" key="9">
    <source>
        <dbReference type="Proteomes" id="UP000702954"/>
    </source>
</evidence>
<feature type="region of interest" description="Disordered" evidence="3">
    <location>
        <begin position="197"/>
        <end position="221"/>
    </location>
</feature>
<gene>
    <name evidence="7" type="ORF">EDD74_1429</name>
    <name evidence="6" type="ORF">FAEUMB_09710</name>
</gene>
<feature type="transmembrane region" description="Helical" evidence="4">
    <location>
        <begin position="233"/>
        <end position="252"/>
    </location>
</feature>
<dbReference type="Pfam" id="PF01066">
    <property type="entry name" value="CDP-OH_P_transf"/>
    <property type="match status" value="1"/>
</dbReference>